<evidence type="ECO:0000256" key="1">
    <source>
        <dbReference type="SAM" id="MobiDB-lite"/>
    </source>
</evidence>
<dbReference type="GO" id="GO:0003700">
    <property type="term" value="F:DNA-binding transcription factor activity"/>
    <property type="evidence" value="ECO:0007669"/>
    <property type="project" value="InterPro"/>
</dbReference>
<dbReference type="Pfam" id="PF07716">
    <property type="entry name" value="bZIP_2"/>
    <property type="match status" value="1"/>
</dbReference>
<dbReference type="Gene3D" id="1.20.5.170">
    <property type="match status" value="1"/>
</dbReference>
<proteinExistence type="predicted"/>
<sequence>MEMMATVPLYYDPNAYPAYAWPPMMAPFPATPTSAPGVMYPDTTVKSGSEMGDTPPSGGSGGSGGQAPKRKFKSPQEAERYRLKRDRNNLAAQKSRFERRKKEEEMQKKISALNEKCAAYEQRIRLLEQENLNLRAGYGLPPFNNENLPPQPQSPFETKAFAGYGS</sequence>
<reference evidence="3" key="1">
    <citation type="submission" date="2023-10" db="EMBL/GenBank/DDBJ databases">
        <title>Genome assembly of Pristionchus species.</title>
        <authorList>
            <person name="Yoshida K."/>
            <person name="Sommer R.J."/>
        </authorList>
    </citation>
    <scope>NUCLEOTIDE SEQUENCE</scope>
    <source>
        <strain evidence="3">RS5133</strain>
    </source>
</reference>
<dbReference type="CDD" id="cd14695">
    <property type="entry name" value="bZIP_HLF"/>
    <property type="match status" value="1"/>
</dbReference>
<feature type="non-terminal residue" evidence="3">
    <location>
        <position position="166"/>
    </location>
</feature>
<keyword evidence="4" id="KW-1185">Reference proteome</keyword>
<evidence type="ECO:0000313" key="3">
    <source>
        <dbReference type="EMBL" id="GMT17619.1"/>
    </source>
</evidence>
<comment type="caution">
    <text evidence="3">The sequence shown here is derived from an EMBL/GenBank/DDBJ whole genome shotgun (WGS) entry which is preliminary data.</text>
</comment>
<name>A0AAV5VIK3_9BILA</name>
<dbReference type="EMBL" id="BTSY01000003">
    <property type="protein sequence ID" value="GMT17619.1"/>
    <property type="molecule type" value="Genomic_DNA"/>
</dbReference>
<organism evidence="3 4">
    <name type="scientific">Pristionchus fissidentatus</name>
    <dbReference type="NCBI Taxonomy" id="1538716"/>
    <lineage>
        <taxon>Eukaryota</taxon>
        <taxon>Metazoa</taxon>
        <taxon>Ecdysozoa</taxon>
        <taxon>Nematoda</taxon>
        <taxon>Chromadorea</taxon>
        <taxon>Rhabditida</taxon>
        <taxon>Rhabditina</taxon>
        <taxon>Diplogasteromorpha</taxon>
        <taxon>Diplogasteroidea</taxon>
        <taxon>Neodiplogasteridae</taxon>
        <taxon>Pristionchus</taxon>
    </lineage>
</organism>
<dbReference type="InterPro" id="IPR004827">
    <property type="entry name" value="bZIP"/>
</dbReference>
<feature type="domain" description="BZIP" evidence="2">
    <location>
        <begin position="78"/>
        <end position="135"/>
    </location>
</feature>
<feature type="region of interest" description="Disordered" evidence="1">
    <location>
        <begin position="30"/>
        <end position="106"/>
    </location>
</feature>
<dbReference type="Proteomes" id="UP001432322">
    <property type="component" value="Unassembled WGS sequence"/>
</dbReference>
<dbReference type="SUPFAM" id="SSF57959">
    <property type="entry name" value="Leucine zipper domain"/>
    <property type="match status" value="1"/>
</dbReference>
<gene>
    <name evidence="3" type="ORF">PFISCL1PPCAC_8916</name>
</gene>
<protein>
    <recommendedName>
        <fullName evidence="2">BZIP domain-containing protein</fullName>
    </recommendedName>
</protein>
<dbReference type="AlphaFoldDB" id="A0AAV5VIK3"/>
<accession>A0AAV5VIK3</accession>
<evidence type="ECO:0000259" key="2">
    <source>
        <dbReference type="PROSITE" id="PS50217"/>
    </source>
</evidence>
<dbReference type="InterPro" id="IPR046347">
    <property type="entry name" value="bZIP_sf"/>
</dbReference>
<feature type="region of interest" description="Disordered" evidence="1">
    <location>
        <begin position="137"/>
        <end position="166"/>
    </location>
</feature>
<dbReference type="PROSITE" id="PS50217">
    <property type="entry name" value="BZIP"/>
    <property type="match status" value="1"/>
</dbReference>
<evidence type="ECO:0000313" key="4">
    <source>
        <dbReference type="Proteomes" id="UP001432322"/>
    </source>
</evidence>